<dbReference type="GO" id="GO:0034975">
    <property type="term" value="P:protein folding in endoplasmic reticulum"/>
    <property type="evidence" value="ECO:0007669"/>
    <property type="project" value="InterPro"/>
</dbReference>
<dbReference type="GO" id="GO:0071949">
    <property type="term" value="F:FAD binding"/>
    <property type="evidence" value="ECO:0007669"/>
    <property type="project" value="InterPro"/>
</dbReference>
<evidence type="ECO:0000256" key="2">
    <source>
        <dbReference type="ARBA" id="ARBA00004367"/>
    </source>
</evidence>
<feature type="binding site" evidence="17">
    <location>
        <position position="305"/>
    </location>
    <ligand>
        <name>FAD</name>
        <dbReference type="ChEBI" id="CHEBI:57692"/>
    </ligand>
</feature>
<evidence type="ECO:0000256" key="18">
    <source>
        <dbReference type="PIRSR" id="PIRSR017205-3"/>
    </source>
</evidence>
<dbReference type="PANTHER" id="PTHR12613:SF0">
    <property type="entry name" value="ERO1-LIKE PROTEIN"/>
    <property type="match status" value="1"/>
</dbReference>
<comment type="cofactor">
    <cofactor evidence="1 17">
        <name>FAD</name>
        <dbReference type="ChEBI" id="CHEBI:57692"/>
    </cofactor>
</comment>
<dbReference type="PIRSF" id="PIRSF017205">
    <property type="entry name" value="ERO1"/>
    <property type="match status" value="1"/>
</dbReference>
<feature type="binding site" evidence="17">
    <location>
        <position position="213"/>
    </location>
    <ligand>
        <name>FAD</name>
        <dbReference type="ChEBI" id="CHEBI:57692"/>
    </ligand>
</feature>
<keyword evidence="15" id="KW-0676">Redox-active center</keyword>
<evidence type="ECO:0000256" key="14">
    <source>
        <dbReference type="ARBA" id="ARBA00023180"/>
    </source>
</evidence>
<comment type="caution">
    <text evidence="19">The sequence shown here is derived from an EMBL/GenBank/DDBJ whole genome shotgun (WGS) entry which is preliminary data.</text>
</comment>
<dbReference type="GO" id="GO:0015035">
    <property type="term" value="F:protein-disulfide reductase activity"/>
    <property type="evidence" value="ECO:0007669"/>
    <property type="project" value="InterPro"/>
</dbReference>
<dbReference type="AlphaFoldDB" id="A0A836EL28"/>
<keyword evidence="10" id="KW-0249">Electron transport</keyword>
<feature type="binding site" evidence="17">
    <location>
        <position position="268"/>
    </location>
    <ligand>
        <name>FAD</name>
        <dbReference type="ChEBI" id="CHEBI:57692"/>
    </ligand>
</feature>
<comment type="subcellular location">
    <subcellularLocation>
        <location evidence="2">Endoplasmic reticulum membrane</location>
        <topology evidence="2">Peripheral membrane protein</topology>
        <orientation evidence="2">Lumenal side</orientation>
    </subcellularLocation>
</comment>
<protein>
    <submittedName>
        <fullName evidence="19">ERO1L protein</fullName>
    </submittedName>
</protein>
<keyword evidence="8" id="KW-0256">Endoplasmic reticulum</keyword>
<accession>A0A836EL28</accession>
<keyword evidence="12" id="KW-0472">Membrane</keyword>
<gene>
    <name evidence="19" type="primary">Ero1l</name>
    <name evidence="19" type="ORF">G6Z78_0012451</name>
</gene>
<evidence type="ECO:0000256" key="15">
    <source>
        <dbReference type="ARBA" id="ARBA00023284"/>
    </source>
</evidence>
<reference evidence="19" key="1">
    <citation type="submission" date="2020-02" db="EMBL/GenBank/DDBJ databases">
        <title>Relaxed selection underlies rapid genomic changes in the transitions from sociality to social parasitism in ants.</title>
        <authorList>
            <person name="Bi X."/>
        </authorList>
    </citation>
    <scope>NUCLEOTIDE SEQUENCE</scope>
    <source>
        <strain evidence="19">BGI-DK2014c</strain>
        <tissue evidence="19">Whole body</tissue>
    </source>
</reference>
<keyword evidence="6" id="KW-0285">Flavoprotein</keyword>
<dbReference type="InterPro" id="IPR037192">
    <property type="entry name" value="ERO1-like_sf"/>
</dbReference>
<sequence length="482" mass="56307">SEPVALATFSEMNLETEERMFYRLLLAILLFHLQVGGNYFGTNSRNDDQCFCKLKGSIDDCTCNVDTVDYFNNMRIYPRIQSLLVRDYFRFYKVNLKQDCPFWADDSKCAIRYCHVLPCQDDDIPEGLKGDIPRDIHLNESPVDKYRANAQINDCRHSAKDHNMELGYLNTTISSENYKEFERWQQHDDAQDNFCVKESSPGEYVDLLLNPERYTGYKGTSAHRIWRCIYMENCFRPENSPHIFIQSSKMNGMCLEKRVFYRVISGLHTSINIHLCSKYLLVLQDSLQVSLDNQWGPNLDELQRRFSPETTGDEGPNWLKNLYFTYLLQLRALAKAAPYLEREEYYTGNEVEDEDTRLAMNDILNVVKSFPVHFNESVMFTGGAEAQVLKEEFRQHFINISRIMDCVGCDKCKLWGKLQIHGLGTALKILFSGKFDKWESTLNNLNRKLFFLERSEIVALVNALGRLSESIFELDRFRRMMR</sequence>
<dbReference type="Pfam" id="PF04137">
    <property type="entry name" value="ERO1"/>
    <property type="match status" value="1"/>
</dbReference>
<feature type="disulfide bond" description="Redox-active" evidence="18">
    <location>
        <begin position="409"/>
        <end position="412"/>
    </location>
</feature>
<feature type="non-terminal residue" evidence="19">
    <location>
        <position position="482"/>
    </location>
</feature>
<evidence type="ECO:0000256" key="16">
    <source>
        <dbReference type="PIRSR" id="PIRSR017205-1"/>
    </source>
</evidence>
<feature type="active site" description="Nucleophile" evidence="16">
    <location>
        <position position="409"/>
    </location>
</feature>
<evidence type="ECO:0000256" key="5">
    <source>
        <dbReference type="ARBA" id="ARBA00022448"/>
    </source>
</evidence>
<feature type="binding site" evidence="17">
    <location>
        <position position="215"/>
    </location>
    <ligand>
        <name>FAD</name>
        <dbReference type="ChEBI" id="CHEBI:57692"/>
    </ligand>
</feature>
<evidence type="ECO:0000256" key="9">
    <source>
        <dbReference type="ARBA" id="ARBA00022827"/>
    </source>
</evidence>
<evidence type="ECO:0000256" key="1">
    <source>
        <dbReference type="ARBA" id="ARBA00001974"/>
    </source>
</evidence>
<dbReference type="SUPFAM" id="SSF110019">
    <property type="entry name" value="ERO1-like"/>
    <property type="match status" value="1"/>
</dbReference>
<keyword evidence="9 17" id="KW-0274">FAD</keyword>
<dbReference type="EMBL" id="JAANIA010002908">
    <property type="protein sequence ID" value="KAG5307587.1"/>
    <property type="molecule type" value="Genomic_DNA"/>
</dbReference>
<keyword evidence="20" id="KW-1185">Reference proteome</keyword>
<feature type="disulfide bond" evidence="18">
    <location>
        <begin position="155"/>
        <end position="195"/>
    </location>
</feature>
<evidence type="ECO:0000256" key="13">
    <source>
        <dbReference type="ARBA" id="ARBA00023157"/>
    </source>
</evidence>
<name>A0A836EL28_9HYME</name>
<evidence type="ECO:0000313" key="19">
    <source>
        <dbReference type="EMBL" id="KAG5307587.1"/>
    </source>
</evidence>
<evidence type="ECO:0000256" key="3">
    <source>
        <dbReference type="ARBA" id="ARBA00008277"/>
    </source>
</evidence>
<evidence type="ECO:0000256" key="4">
    <source>
        <dbReference type="ARBA" id="ARBA00011802"/>
    </source>
</evidence>
<proteinExistence type="inferred from homology"/>
<evidence type="ECO:0000256" key="8">
    <source>
        <dbReference type="ARBA" id="ARBA00022824"/>
    </source>
</evidence>
<evidence type="ECO:0000313" key="20">
    <source>
        <dbReference type="Proteomes" id="UP000668214"/>
    </source>
</evidence>
<dbReference type="InterPro" id="IPR007266">
    <property type="entry name" value="Ero1"/>
</dbReference>
<feature type="disulfide bond" description="Redox-active" evidence="18">
    <location>
        <begin position="109"/>
        <end position="114"/>
    </location>
</feature>
<evidence type="ECO:0000256" key="10">
    <source>
        <dbReference type="ARBA" id="ARBA00022982"/>
    </source>
</evidence>
<evidence type="ECO:0000256" key="7">
    <source>
        <dbReference type="ARBA" id="ARBA00022729"/>
    </source>
</evidence>
<evidence type="ECO:0000256" key="6">
    <source>
        <dbReference type="ARBA" id="ARBA00022630"/>
    </source>
</evidence>
<evidence type="ECO:0000256" key="12">
    <source>
        <dbReference type="ARBA" id="ARBA00023136"/>
    </source>
</evidence>
<keyword evidence="5" id="KW-0813">Transport</keyword>
<dbReference type="Proteomes" id="UP000668214">
    <property type="component" value="Unassembled WGS sequence"/>
</dbReference>
<feature type="binding site" evidence="17">
    <location>
        <position position="226"/>
    </location>
    <ligand>
        <name>FAD</name>
        <dbReference type="ChEBI" id="CHEBI:57692"/>
    </ligand>
</feature>
<keyword evidence="14" id="KW-0325">Glycoprotein</keyword>
<comment type="similarity">
    <text evidence="3">Belongs to the EROs family.</text>
</comment>
<evidence type="ECO:0000256" key="17">
    <source>
        <dbReference type="PIRSR" id="PIRSR017205-2"/>
    </source>
</evidence>
<comment type="subunit">
    <text evidence="4">May function both as a monomer and a homodimer.</text>
</comment>
<dbReference type="GO" id="GO:0005789">
    <property type="term" value="C:endoplasmic reticulum membrane"/>
    <property type="evidence" value="ECO:0007669"/>
    <property type="project" value="UniProtKB-SubCell"/>
</dbReference>
<organism evidence="19 20">
    <name type="scientific">Pseudoatta argentina</name>
    <dbReference type="NCBI Taxonomy" id="621737"/>
    <lineage>
        <taxon>Eukaryota</taxon>
        <taxon>Metazoa</taxon>
        <taxon>Ecdysozoa</taxon>
        <taxon>Arthropoda</taxon>
        <taxon>Hexapoda</taxon>
        <taxon>Insecta</taxon>
        <taxon>Pterygota</taxon>
        <taxon>Neoptera</taxon>
        <taxon>Endopterygota</taxon>
        <taxon>Hymenoptera</taxon>
        <taxon>Apocrita</taxon>
        <taxon>Aculeata</taxon>
        <taxon>Formicoidea</taxon>
        <taxon>Formicidae</taxon>
        <taxon>Myrmicinae</taxon>
        <taxon>Pseudoatta</taxon>
    </lineage>
</organism>
<keyword evidence="7" id="KW-0732">Signal</keyword>
<feature type="binding site" evidence="17">
    <location>
        <position position="265"/>
    </location>
    <ligand>
        <name>FAD</name>
        <dbReference type="ChEBI" id="CHEBI:57692"/>
    </ligand>
</feature>
<evidence type="ECO:0000256" key="11">
    <source>
        <dbReference type="ARBA" id="ARBA00023002"/>
    </source>
</evidence>
<dbReference type="PANTHER" id="PTHR12613">
    <property type="entry name" value="ERO1-RELATED"/>
    <property type="match status" value="1"/>
</dbReference>
<feature type="active site" evidence="16">
    <location>
        <position position="412"/>
    </location>
</feature>
<keyword evidence="11" id="KW-0560">Oxidoreductase</keyword>
<keyword evidence="13 18" id="KW-1015">Disulfide bond</keyword>
<dbReference type="GO" id="GO:0016972">
    <property type="term" value="F:thiol oxidase activity"/>
    <property type="evidence" value="ECO:0007669"/>
    <property type="project" value="InterPro"/>
</dbReference>
<feature type="non-terminal residue" evidence="19">
    <location>
        <position position="1"/>
    </location>
</feature>